<dbReference type="InterPro" id="IPR001841">
    <property type="entry name" value="Znf_RING"/>
</dbReference>
<organism evidence="12 13">
    <name type="scientific">Bifiguratus adelaidae</name>
    <dbReference type="NCBI Taxonomy" id="1938954"/>
    <lineage>
        <taxon>Eukaryota</taxon>
        <taxon>Fungi</taxon>
        <taxon>Fungi incertae sedis</taxon>
        <taxon>Mucoromycota</taxon>
        <taxon>Mucoromycotina</taxon>
        <taxon>Endogonomycetes</taxon>
        <taxon>Endogonales</taxon>
        <taxon>Endogonales incertae sedis</taxon>
        <taxon>Bifiguratus</taxon>
    </lineage>
</organism>
<evidence type="ECO:0000256" key="8">
    <source>
        <dbReference type="ARBA" id="ARBA00022833"/>
    </source>
</evidence>
<dbReference type="Pfam" id="PF00097">
    <property type="entry name" value="zf-C3HC4"/>
    <property type="match status" value="1"/>
</dbReference>
<dbReference type="GO" id="GO:0061630">
    <property type="term" value="F:ubiquitin protein ligase activity"/>
    <property type="evidence" value="ECO:0007669"/>
    <property type="project" value="UniProtKB-EC"/>
</dbReference>
<evidence type="ECO:0000256" key="5">
    <source>
        <dbReference type="ARBA" id="ARBA00022737"/>
    </source>
</evidence>
<dbReference type="Proteomes" id="UP000242875">
    <property type="component" value="Unassembled WGS sequence"/>
</dbReference>
<feature type="domain" description="RING-type" evidence="11">
    <location>
        <begin position="168"/>
        <end position="261"/>
    </location>
</feature>
<dbReference type="EMBL" id="MVBO01000112">
    <property type="protein sequence ID" value="OZJ02984.1"/>
    <property type="molecule type" value="Genomic_DNA"/>
</dbReference>
<dbReference type="InterPro" id="IPR044066">
    <property type="entry name" value="TRIAD_supradom"/>
</dbReference>
<keyword evidence="7" id="KW-0833">Ubl conjugation pathway</keyword>
<evidence type="ECO:0000256" key="7">
    <source>
        <dbReference type="ARBA" id="ARBA00022786"/>
    </source>
</evidence>
<accession>A0A261XXM1</accession>
<dbReference type="InterPro" id="IPR018957">
    <property type="entry name" value="Znf_C3HC4_RING-type"/>
</dbReference>
<dbReference type="Gene3D" id="3.30.40.10">
    <property type="entry name" value="Zinc/RING finger domain, C3HC4 (zinc finger)"/>
    <property type="match status" value="1"/>
</dbReference>
<keyword evidence="4" id="KW-0479">Metal-binding</keyword>
<dbReference type="EC" id="2.3.2.31" evidence="2"/>
<gene>
    <name evidence="12" type="ORF">BZG36_03128</name>
</gene>
<evidence type="ECO:0000259" key="11">
    <source>
        <dbReference type="PROSITE" id="PS51873"/>
    </source>
</evidence>
<name>A0A261XXM1_9FUNG</name>
<evidence type="ECO:0000259" key="10">
    <source>
        <dbReference type="PROSITE" id="PS50089"/>
    </source>
</evidence>
<feature type="non-terminal residue" evidence="12">
    <location>
        <position position="1"/>
    </location>
</feature>
<dbReference type="PROSITE" id="PS51873">
    <property type="entry name" value="TRIAD"/>
    <property type="match status" value="1"/>
</dbReference>
<protein>
    <recommendedName>
        <fullName evidence="2">RBR-type E3 ubiquitin transferase</fullName>
        <ecNumber evidence="2">2.3.2.31</ecNumber>
    </recommendedName>
</protein>
<evidence type="ECO:0000256" key="3">
    <source>
        <dbReference type="ARBA" id="ARBA00022679"/>
    </source>
</evidence>
<evidence type="ECO:0000313" key="13">
    <source>
        <dbReference type="Proteomes" id="UP000242875"/>
    </source>
</evidence>
<keyword evidence="13" id="KW-1185">Reference proteome</keyword>
<keyword evidence="5" id="KW-0677">Repeat</keyword>
<keyword evidence="8" id="KW-0862">Zinc</keyword>
<dbReference type="InterPro" id="IPR013083">
    <property type="entry name" value="Znf_RING/FYVE/PHD"/>
</dbReference>
<dbReference type="Pfam" id="PF21235">
    <property type="entry name" value="UBA_ARI1"/>
    <property type="match status" value="1"/>
</dbReference>
<reference evidence="12 13" key="1">
    <citation type="journal article" date="2017" name="Mycologia">
        <title>Bifiguratus adelaidae, gen. et sp. nov., a new member of Mucoromycotina in endophytic and soil-dwelling habitats.</title>
        <authorList>
            <person name="Torres-Cruz T.J."/>
            <person name="Billingsley Tobias T.L."/>
            <person name="Almatruk M."/>
            <person name="Hesse C."/>
            <person name="Kuske C.R."/>
            <person name="Desiro A."/>
            <person name="Benucci G.M."/>
            <person name="Bonito G."/>
            <person name="Stajich J.E."/>
            <person name="Dunlap C."/>
            <person name="Arnold A.E."/>
            <person name="Porras-Alfaro A."/>
        </authorList>
    </citation>
    <scope>NUCLEOTIDE SEQUENCE [LARGE SCALE GENOMIC DNA]</scope>
    <source>
        <strain evidence="12 13">AZ0501</strain>
    </source>
</reference>
<evidence type="ECO:0000256" key="2">
    <source>
        <dbReference type="ARBA" id="ARBA00012251"/>
    </source>
</evidence>
<dbReference type="SUPFAM" id="SSF57850">
    <property type="entry name" value="RING/U-box"/>
    <property type="match status" value="1"/>
</dbReference>
<keyword evidence="3" id="KW-0808">Transferase</keyword>
<dbReference type="InterPro" id="IPR017907">
    <property type="entry name" value="Znf_RING_CS"/>
</dbReference>
<feature type="domain" description="RING-type" evidence="10">
    <location>
        <begin position="172"/>
        <end position="220"/>
    </location>
</feature>
<dbReference type="InterPro" id="IPR031127">
    <property type="entry name" value="E3_UB_ligase_RBR"/>
</dbReference>
<comment type="catalytic activity">
    <reaction evidence="1">
        <text>[E2 ubiquitin-conjugating enzyme]-S-ubiquitinyl-L-cysteine + [acceptor protein]-L-lysine = [E2 ubiquitin-conjugating enzyme]-L-cysteine + [acceptor protein]-N(6)-ubiquitinyl-L-lysine.</text>
        <dbReference type="EC" id="2.3.2.31"/>
    </reaction>
</comment>
<dbReference type="GO" id="GO:0016567">
    <property type="term" value="P:protein ubiquitination"/>
    <property type="evidence" value="ECO:0007669"/>
    <property type="project" value="InterPro"/>
</dbReference>
<evidence type="ECO:0000256" key="9">
    <source>
        <dbReference type="PROSITE-ProRule" id="PRU00175"/>
    </source>
</evidence>
<sequence>FISLWRLRLKGLYGIQRHKVNICILRTLLFHDNLNRMGSESDEDYFLDDSSMLSDENEDFAYLEDDGGDLGFDSVMDNSANRRKSYEVEYSIHSVQDMTQSQDKEVAQVSGILGLAPQHTATLLRYFRWNKEKLLERYMDAPAQVMKAAGVVTDEATSPKFLPASVFPHFQCDICCDDDHDLQTLTLDCGHRFCNNCYKYYLIQKIREEGESRRIQCPQDGCSVIVDENTVKLVVDDKTHERWSLIGYLNLSDLFLGIAPY</sequence>
<dbReference type="PANTHER" id="PTHR11685">
    <property type="entry name" value="RBR FAMILY RING FINGER AND IBR DOMAIN-CONTAINING"/>
    <property type="match status" value="1"/>
</dbReference>
<evidence type="ECO:0000256" key="1">
    <source>
        <dbReference type="ARBA" id="ARBA00001798"/>
    </source>
</evidence>
<dbReference type="SMART" id="SM00184">
    <property type="entry name" value="RING"/>
    <property type="match status" value="1"/>
</dbReference>
<dbReference type="OrthoDB" id="10009520at2759"/>
<keyword evidence="6 9" id="KW-0863">Zinc-finger</keyword>
<dbReference type="AlphaFoldDB" id="A0A261XXM1"/>
<proteinExistence type="predicted"/>
<dbReference type="PROSITE" id="PS50089">
    <property type="entry name" value="ZF_RING_2"/>
    <property type="match status" value="1"/>
</dbReference>
<dbReference type="GO" id="GO:0008270">
    <property type="term" value="F:zinc ion binding"/>
    <property type="evidence" value="ECO:0007669"/>
    <property type="project" value="UniProtKB-KW"/>
</dbReference>
<evidence type="ECO:0000313" key="12">
    <source>
        <dbReference type="EMBL" id="OZJ02984.1"/>
    </source>
</evidence>
<dbReference type="FunFam" id="3.30.40.10:FF:000019">
    <property type="entry name" value="RBR-type E3 ubiquitin transferase"/>
    <property type="match status" value="1"/>
</dbReference>
<dbReference type="PROSITE" id="PS00518">
    <property type="entry name" value="ZF_RING_1"/>
    <property type="match status" value="1"/>
</dbReference>
<evidence type="ECO:0000256" key="4">
    <source>
        <dbReference type="ARBA" id="ARBA00022723"/>
    </source>
</evidence>
<dbReference type="CDD" id="cd16625">
    <property type="entry name" value="RING-HC_RBR_HEL2-like"/>
    <property type="match status" value="1"/>
</dbReference>
<evidence type="ECO:0000256" key="6">
    <source>
        <dbReference type="ARBA" id="ARBA00022771"/>
    </source>
</evidence>
<dbReference type="InterPro" id="IPR048962">
    <property type="entry name" value="ARIH1-like_UBL"/>
</dbReference>
<comment type="caution">
    <text evidence="12">The sequence shown here is derived from an EMBL/GenBank/DDBJ whole genome shotgun (WGS) entry which is preliminary data.</text>
</comment>